<evidence type="ECO:0000313" key="1">
    <source>
        <dbReference type="EMBL" id="EDL83767.1"/>
    </source>
</evidence>
<name>A6KPM2_RAT</name>
<protein>
    <submittedName>
        <fullName evidence="1">RCG40818</fullName>
    </submittedName>
</protein>
<sequence length="41" mass="4652">MISSVIQTLTPCCTHWVPGLGAVFWLHGIRQAFLHLGFRRT</sequence>
<dbReference type="AlphaFoldDB" id="A6KPM2"/>
<organism evidence="1 2">
    <name type="scientific">Rattus norvegicus</name>
    <name type="common">Rat</name>
    <dbReference type="NCBI Taxonomy" id="10116"/>
    <lineage>
        <taxon>Eukaryota</taxon>
        <taxon>Metazoa</taxon>
        <taxon>Chordata</taxon>
        <taxon>Craniata</taxon>
        <taxon>Vertebrata</taxon>
        <taxon>Euteleostomi</taxon>
        <taxon>Mammalia</taxon>
        <taxon>Eutheria</taxon>
        <taxon>Euarchontoglires</taxon>
        <taxon>Glires</taxon>
        <taxon>Rodentia</taxon>
        <taxon>Myomorpha</taxon>
        <taxon>Muroidea</taxon>
        <taxon>Muridae</taxon>
        <taxon>Murinae</taxon>
        <taxon>Rattus</taxon>
    </lineage>
</organism>
<dbReference type="Proteomes" id="UP000234681">
    <property type="component" value="Chromosome 17"/>
</dbReference>
<proteinExistence type="predicted"/>
<evidence type="ECO:0000313" key="2">
    <source>
        <dbReference type="Proteomes" id="UP000234681"/>
    </source>
</evidence>
<accession>A6KPM2</accession>
<gene>
    <name evidence="1" type="ORF">rCG_40818</name>
</gene>
<dbReference type="EMBL" id="CH474080">
    <property type="protein sequence ID" value="EDL83767.1"/>
    <property type="molecule type" value="Genomic_DNA"/>
</dbReference>
<reference evidence="2" key="1">
    <citation type="submission" date="2005-09" db="EMBL/GenBank/DDBJ databases">
        <authorList>
            <person name="Mural R.J."/>
            <person name="Li P.W."/>
            <person name="Adams M.D."/>
            <person name="Amanatides P.G."/>
            <person name="Baden-Tillson H."/>
            <person name="Barnstead M."/>
            <person name="Chin S.H."/>
            <person name="Dew I."/>
            <person name="Evans C.A."/>
            <person name="Ferriera S."/>
            <person name="Flanigan M."/>
            <person name="Fosler C."/>
            <person name="Glodek A."/>
            <person name="Gu Z."/>
            <person name="Holt R.A."/>
            <person name="Jennings D."/>
            <person name="Kraft C.L."/>
            <person name="Lu F."/>
            <person name="Nguyen T."/>
            <person name="Nusskern D.R."/>
            <person name="Pfannkoch C.M."/>
            <person name="Sitter C."/>
            <person name="Sutton G.G."/>
            <person name="Venter J.C."/>
            <person name="Wang Z."/>
            <person name="Woodage T."/>
            <person name="Zheng X.H."/>
            <person name="Zhong F."/>
        </authorList>
    </citation>
    <scope>NUCLEOTIDE SEQUENCE [LARGE SCALE GENOMIC DNA]</scope>
    <source>
        <strain>BN</strain>
        <strain evidence="2">Sprague-Dawley</strain>
    </source>
</reference>